<protein>
    <submittedName>
        <fullName evidence="3">D-amino-acid dehydrogenase</fullName>
    </submittedName>
</protein>
<dbReference type="PANTHER" id="PTHR13847">
    <property type="entry name" value="SARCOSINE DEHYDROGENASE-RELATED"/>
    <property type="match status" value="1"/>
</dbReference>
<dbReference type="SUPFAM" id="SSF54373">
    <property type="entry name" value="FAD-linked reductases, C-terminal domain"/>
    <property type="match status" value="1"/>
</dbReference>
<keyword evidence="1" id="KW-0560">Oxidoreductase</keyword>
<dbReference type="SUPFAM" id="SSF51905">
    <property type="entry name" value="FAD/NAD(P)-binding domain"/>
    <property type="match status" value="1"/>
</dbReference>
<sequence>MPIGRSNGLCRFFGEAQGKIESGGEPYTMKSDPQGQQDVLIIGGGIVGVATAALLAEAGRQVLVIDRTGICEETSSGNAAALAFSDILPLASKGVMRKVPGWLMDPLGPFTIRPSYFPKMVPWLYRFWRASSADALAKTAIAQADIMRLAGSEMMGLIDRAGLRDRLRENGNLELYESEAELAASQPGWDVRENAGITYEHVRGDRLAELQPGLSPRFVAGTFVPGWKNVSDPKLFGKAIWAYAESRGARFLQAKVTNARPVNGGASVRLDDGTEIRAAHLVLMAGAWSRDLAKGFGDAVPLDTERGYNTTLPVGSFDVKRQLTFPGHGFVITPMETGLRVGGAVEFGGLDLPPNFARSEAMLKKASMFLPGLRTEGGRQWMGYRPSMPDSVPVIGRASAGGNIYYGFGHGHLGLTQSAATGRLIRDLITGAAPAIDIEPFKPQRFRN</sequence>
<organism evidence="3 4">
    <name type="scientific">Brucella intermedia LMG 3301</name>
    <dbReference type="NCBI Taxonomy" id="641118"/>
    <lineage>
        <taxon>Bacteria</taxon>
        <taxon>Pseudomonadati</taxon>
        <taxon>Pseudomonadota</taxon>
        <taxon>Alphaproteobacteria</taxon>
        <taxon>Hyphomicrobiales</taxon>
        <taxon>Brucellaceae</taxon>
        <taxon>Brucella/Ochrobactrum group</taxon>
        <taxon>Brucella</taxon>
    </lineage>
</organism>
<dbReference type="GO" id="GO:0016491">
    <property type="term" value="F:oxidoreductase activity"/>
    <property type="evidence" value="ECO:0007669"/>
    <property type="project" value="UniProtKB-KW"/>
</dbReference>
<dbReference type="EMBL" id="ACQA01000001">
    <property type="protein sequence ID" value="EEQ96707.1"/>
    <property type="molecule type" value="Genomic_DNA"/>
</dbReference>
<feature type="domain" description="FAD dependent oxidoreductase" evidence="2">
    <location>
        <begin position="38"/>
        <end position="428"/>
    </location>
</feature>
<proteinExistence type="predicted"/>
<comment type="caution">
    <text evidence="3">The sequence shown here is derived from an EMBL/GenBank/DDBJ whole genome shotgun (WGS) entry which is preliminary data.</text>
</comment>
<dbReference type="GO" id="GO:0005737">
    <property type="term" value="C:cytoplasm"/>
    <property type="evidence" value="ECO:0007669"/>
    <property type="project" value="TreeGrafter"/>
</dbReference>
<dbReference type="Gene3D" id="3.30.9.10">
    <property type="entry name" value="D-Amino Acid Oxidase, subunit A, domain 2"/>
    <property type="match status" value="1"/>
</dbReference>
<gene>
    <name evidence="3" type="ORF">OINT_1002164</name>
</gene>
<evidence type="ECO:0000256" key="1">
    <source>
        <dbReference type="ARBA" id="ARBA00023002"/>
    </source>
</evidence>
<dbReference type="AlphaFoldDB" id="C4WIF0"/>
<dbReference type="Gene3D" id="3.50.50.60">
    <property type="entry name" value="FAD/NAD(P)-binding domain"/>
    <property type="match status" value="2"/>
</dbReference>
<dbReference type="InterPro" id="IPR036188">
    <property type="entry name" value="FAD/NAD-bd_sf"/>
</dbReference>
<accession>C4WIF0</accession>
<evidence type="ECO:0000313" key="4">
    <source>
        <dbReference type="Proteomes" id="UP000004386"/>
    </source>
</evidence>
<dbReference type="InterPro" id="IPR006076">
    <property type="entry name" value="FAD-dep_OxRdtase"/>
</dbReference>
<dbReference type="HOGENOM" id="CLU_007884_9_0_5"/>
<reference evidence="3 4" key="1">
    <citation type="submission" date="2009-05" db="EMBL/GenBank/DDBJ databases">
        <authorList>
            <person name="Setubal J.C."/>
            <person name="Boyle S."/>
            <person name="Crasta O.R."/>
            <person name="Gillespie J.J."/>
            <person name="Kenyon R.W."/>
            <person name="Lu J."/>
            <person name="Mane S."/>
            <person name="Nagrani S."/>
            <person name="Shallom J.M."/>
            <person name="Shallom S."/>
            <person name="Shukla M."/>
            <person name="Snyder E.E."/>
            <person name="Sobral B.W."/>
            <person name="Wattam A.R."/>
            <person name="Will R."/>
            <person name="Williams K."/>
            <person name="Yoo H."/>
            <person name="Munk C."/>
            <person name="Tapia R."/>
            <person name="Green L."/>
            <person name="Rogers Y."/>
            <person name="Detter J.C."/>
            <person name="Bruce D."/>
            <person name="Brettin T.S."/>
            <person name="Tsolis R."/>
        </authorList>
    </citation>
    <scope>NUCLEOTIDE SEQUENCE [LARGE SCALE GENOMIC DNA]</scope>
    <source>
        <strain evidence="3 4">LMG 3301</strain>
    </source>
</reference>
<dbReference type="PANTHER" id="PTHR13847:SF289">
    <property type="entry name" value="GLYCINE OXIDASE"/>
    <property type="match status" value="1"/>
</dbReference>
<evidence type="ECO:0000313" key="3">
    <source>
        <dbReference type="EMBL" id="EEQ96707.1"/>
    </source>
</evidence>
<evidence type="ECO:0000259" key="2">
    <source>
        <dbReference type="Pfam" id="PF01266"/>
    </source>
</evidence>
<dbReference type="Pfam" id="PF01266">
    <property type="entry name" value="DAO"/>
    <property type="match status" value="1"/>
</dbReference>
<dbReference type="Proteomes" id="UP000004386">
    <property type="component" value="Unassembled WGS sequence"/>
</dbReference>
<name>C4WIF0_9HYPH</name>